<dbReference type="EMBL" id="JQBS01000017">
    <property type="protein sequence ID" value="KRN56990.1"/>
    <property type="molecule type" value="Genomic_DNA"/>
</dbReference>
<dbReference type="RefSeq" id="WP_034571985.1">
    <property type="nucleotide sequence ID" value="NZ_JQBS01000017.1"/>
</dbReference>
<dbReference type="Gene3D" id="1.10.10.10">
    <property type="entry name" value="Winged helix-like DNA-binding domain superfamily/Winged helix DNA-binding domain"/>
    <property type="match status" value="2"/>
</dbReference>
<sequence>MEFFIDKTAEKKLALFKLLFFADEPISVKEILTQLQFSKSTLFRYLKELEEDLALTFDPQSFLLINENNVYAYKSETQIDKSLIVNRLNLYYVKGSIRFKIILALYKKRYTSVDEVANDLYVSPSYLYRQLKDIYTFLDDFHLKINFKPDIQQSTNFVGSEIHLRFFFVYFYWSVFKGIEWPFKRLPESMYDLYYKNEIDKHFPKENLAPAKATQIGYLLTITFWRVNSRKEYIQLDNDLTEILTAICEINDISSSIATTWTQLPENIVTQEKLFFNFFTRIVVASVDSDEMKADIAKHLLTLDSSIIYYCVSFLDELQLYFNLKMTPQKKMINLYYVILYHLYMRYIKVEHAKYLNDPFQLKELNSPVKLSKSLEASLNKFYSQFIKKNHSFNQSDSSKQLTFSLSYFIINSIELEPIPVLVHFSNNISGEYLIKNKINTIFGTSNIRFIDDIDQAFLVISDCYEGAIPNENYFYIEEMHNPIIWKGLFDFIQQHLFNHSFAN</sequence>
<evidence type="ECO:0000259" key="1">
    <source>
        <dbReference type="Pfam" id="PF05043"/>
    </source>
</evidence>
<keyword evidence="3" id="KW-1185">Reference proteome</keyword>
<organism evidence="2 3">
    <name type="scientific">Carnobacterium divergens DSM 20623</name>
    <dbReference type="NCBI Taxonomy" id="1449336"/>
    <lineage>
        <taxon>Bacteria</taxon>
        <taxon>Bacillati</taxon>
        <taxon>Bacillota</taxon>
        <taxon>Bacilli</taxon>
        <taxon>Lactobacillales</taxon>
        <taxon>Carnobacteriaceae</taxon>
        <taxon>Carnobacterium</taxon>
    </lineage>
</organism>
<comment type="caution">
    <text evidence="2">The sequence shown here is derived from an EMBL/GenBank/DDBJ whole genome shotgun (WGS) entry which is preliminary data.</text>
</comment>
<feature type="domain" description="Mga helix-turn-helix" evidence="1">
    <location>
        <begin position="86"/>
        <end position="172"/>
    </location>
</feature>
<dbReference type="PATRIC" id="fig|1449336.4.peg.654"/>
<name>A0A0R2HXC0_CARDV</name>
<dbReference type="GeneID" id="89587931"/>
<gene>
    <name evidence="2" type="ORF">IV74_GL000640</name>
</gene>
<dbReference type="SUPFAM" id="SSF46785">
    <property type="entry name" value="Winged helix' DNA-binding domain"/>
    <property type="match status" value="1"/>
</dbReference>
<dbReference type="Pfam" id="PF05043">
    <property type="entry name" value="Mga"/>
    <property type="match status" value="1"/>
</dbReference>
<reference evidence="2 3" key="1">
    <citation type="journal article" date="2015" name="Genome Announc.">
        <title>Expanding the biotechnology potential of lactobacilli through comparative genomics of 213 strains and associated genera.</title>
        <authorList>
            <person name="Sun Z."/>
            <person name="Harris H.M."/>
            <person name="McCann A."/>
            <person name="Guo C."/>
            <person name="Argimon S."/>
            <person name="Zhang W."/>
            <person name="Yang X."/>
            <person name="Jeffery I.B."/>
            <person name="Cooney J.C."/>
            <person name="Kagawa T.F."/>
            <person name="Liu W."/>
            <person name="Song Y."/>
            <person name="Salvetti E."/>
            <person name="Wrobel A."/>
            <person name="Rasinkangas P."/>
            <person name="Parkhill J."/>
            <person name="Rea M.C."/>
            <person name="O'Sullivan O."/>
            <person name="Ritari J."/>
            <person name="Douillard F.P."/>
            <person name="Paul Ross R."/>
            <person name="Yang R."/>
            <person name="Briner A.E."/>
            <person name="Felis G.E."/>
            <person name="de Vos W.M."/>
            <person name="Barrangou R."/>
            <person name="Klaenhammer T.R."/>
            <person name="Caufield P.W."/>
            <person name="Cui Y."/>
            <person name="Zhang H."/>
            <person name="O'Toole P.W."/>
        </authorList>
    </citation>
    <scope>NUCLEOTIDE SEQUENCE [LARGE SCALE GENOMIC DNA]</scope>
    <source>
        <strain evidence="2 3">DSM 20623</strain>
    </source>
</reference>
<dbReference type="InterPro" id="IPR007737">
    <property type="entry name" value="Mga_HTH"/>
</dbReference>
<proteinExistence type="predicted"/>
<accession>A0A0R2HXC0</accession>
<dbReference type="InterPro" id="IPR036390">
    <property type="entry name" value="WH_DNA-bd_sf"/>
</dbReference>
<protein>
    <recommendedName>
        <fullName evidence="1">Mga helix-turn-helix domain-containing protein</fullName>
    </recommendedName>
</protein>
<evidence type="ECO:0000313" key="2">
    <source>
        <dbReference type="EMBL" id="KRN56990.1"/>
    </source>
</evidence>
<dbReference type="AlphaFoldDB" id="A0A0R2HXC0"/>
<dbReference type="Proteomes" id="UP000051658">
    <property type="component" value="Unassembled WGS sequence"/>
</dbReference>
<dbReference type="eggNOG" id="COG3711">
    <property type="taxonomic scope" value="Bacteria"/>
</dbReference>
<evidence type="ECO:0000313" key="3">
    <source>
        <dbReference type="Proteomes" id="UP000051658"/>
    </source>
</evidence>
<dbReference type="InterPro" id="IPR036388">
    <property type="entry name" value="WH-like_DNA-bd_sf"/>
</dbReference>